<organism evidence="3 4">
    <name type="scientific">Pelobates cultripes</name>
    <name type="common">Western spadefoot toad</name>
    <dbReference type="NCBI Taxonomy" id="61616"/>
    <lineage>
        <taxon>Eukaryota</taxon>
        <taxon>Metazoa</taxon>
        <taxon>Chordata</taxon>
        <taxon>Craniata</taxon>
        <taxon>Vertebrata</taxon>
        <taxon>Euteleostomi</taxon>
        <taxon>Amphibia</taxon>
        <taxon>Batrachia</taxon>
        <taxon>Anura</taxon>
        <taxon>Pelobatoidea</taxon>
        <taxon>Pelobatidae</taxon>
        <taxon>Pelobates</taxon>
    </lineage>
</organism>
<feature type="coiled-coil region" evidence="1">
    <location>
        <begin position="52"/>
        <end position="96"/>
    </location>
</feature>
<evidence type="ECO:0000313" key="4">
    <source>
        <dbReference type="Proteomes" id="UP001295444"/>
    </source>
</evidence>
<accession>A0AAD1T0D6</accession>
<dbReference type="EMBL" id="OW240919">
    <property type="protein sequence ID" value="CAH2312244.1"/>
    <property type="molecule type" value="Genomic_DNA"/>
</dbReference>
<keyword evidence="4" id="KW-1185">Reference proteome</keyword>
<proteinExistence type="predicted"/>
<gene>
    <name evidence="3" type="ORF">PECUL_23A030630</name>
</gene>
<reference evidence="3" key="1">
    <citation type="submission" date="2022-03" db="EMBL/GenBank/DDBJ databases">
        <authorList>
            <person name="Alioto T."/>
            <person name="Alioto T."/>
            <person name="Gomez Garrido J."/>
        </authorList>
    </citation>
    <scope>NUCLEOTIDE SEQUENCE</scope>
</reference>
<protein>
    <submittedName>
        <fullName evidence="3">Uncharacterized protein</fullName>
    </submittedName>
</protein>
<evidence type="ECO:0000313" key="3">
    <source>
        <dbReference type="EMBL" id="CAH2312244.1"/>
    </source>
</evidence>
<name>A0AAD1T0D6_PELCU</name>
<feature type="region of interest" description="Disordered" evidence="2">
    <location>
        <begin position="1"/>
        <end position="21"/>
    </location>
</feature>
<feature type="compositionally biased region" description="Polar residues" evidence="2">
    <location>
        <begin position="7"/>
        <end position="17"/>
    </location>
</feature>
<sequence length="156" mass="17242">MAPASPGANSTASSTQGSGRGESLTQIAADLATISANMLFRSDKAEMLAEIRIAIREEVMEVRRDLTALERRVEDLEADQAQNMQHQQEMDTATTRQGNVLLDLRRHLEDLDNRGRKNNIRIRGLPESAGEALPQLLMDLFTRILGDRAPGDFGIE</sequence>
<dbReference type="Proteomes" id="UP001295444">
    <property type="component" value="Chromosome 08"/>
</dbReference>
<evidence type="ECO:0000256" key="2">
    <source>
        <dbReference type="SAM" id="MobiDB-lite"/>
    </source>
</evidence>
<keyword evidence="1" id="KW-0175">Coiled coil</keyword>
<dbReference type="AlphaFoldDB" id="A0AAD1T0D6"/>
<evidence type="ECO:0000256" key="1">
    <source>
        <dbReference type="SAM" id="Coils"/>
    </source>
</evidence>